<comment type="similarity">
    <text evidence="4">Belongs to the LptA family.</text>
</comment>
<organism evidence="7 8">
    <name type="scientific">Lampropedia cohaerens</name>
    <dbReference type="NCBI Taxonomy" id="1610491"/>
    <lineage>
        <taxon>Bacteria</taxon>
        <taxon>Pseudomonadati</taxon>
        <taxon>Pseudomonadota</taxon>
        <taxon>Betaproteobacteria</taxon>
        <taxon>Burkholderiales</taxon>
        <taxon>Comamonadaceae</taxon>
        <taxon>Lampropedia</taxon>
    </lineage>
</organism>
<dbReference type="GO" id="GO:0043165">
    <property type="term" value="P:Gram-negative-bacterium-type cell outer membrane assembly"/>
    <property type="evidence" value="ECO:0007669"/>
    <property type="project" value="UniProtKB-UniRule"/>
</dbReference>
<keyword evidence="1 4" id="KW-0813">Transport</keyword>
<dbReference type="Proteomes" id="UP000050580">
    <property type="component" value="Unassembled WGS sequence"/>
</dbReference>
<comment type="subunit">
    <text evidence="4">Component of the lipopolysaccharide transport and assembly complex.</text>
</comment>
<gene>
    <name evidence="4" type="primary">lptA</name>
    <name evidence="7" type="ORF">AAV94_14200</name>
</gene>
<feature type="signal peptide" evidence="4">
    <location>
        <begin position="1"/>
        <end position="24"/>
    </location>
</feature>
<accession>A0A0U1PWM8</accession>
<evidence type="ECO:0000256" key="3">
    <source>
        <dbReference type="ARBA" id="ARBA00022764"/>
    </source>
</evidence>
<comment type="function">
    <text evidence="4">Involved in the assembly of lipopolysaccharide (LPS). Required for the translocation of LPS from the inner membrane to the outer membrane.</text>
</comment>
<dbReference type="InterPro" id="IPR014340">
    <property type="entry name" value="LptA"/>
</dbReference>
<dbReference type="PANTHER" id="PTHR36504">
    <property type="entry name" value="LIPOPOLYSACCHARIDE EXPORT SYSTEM PROTEIN LPTA"/>
    <property type="match status" value="1"/>
</dbReference>
<dbReference type="PANTHER" id="PTHR36504:SF1">
    <property type="entry name" value="LIPOPOLYSACCHARIDE EXPORT SYSTEM PROTEIN LPTA"/>
    <property type="match status" value="1"/>
</dbReference>
<sequence precursor="true">MKRELLTVGIAVALACSLPGAAWALASDRDQPMNIEADAMRHDENTQETVFTGRVHLTKGSIVLRGDTLTVRQREDGSQFGTAQGSAQQRAFFSQQRDTPVGAPVETVEAEAIRIEYDSATDRVRLIDNAVLRRYLAGRLNDEITGAEVVYNSRTGVFTVDGAAAAGAKSGRVRAVIGTSSTGAGGAAPSTGGASLTPSPTLQEP</sequence>
<dbReference type="AlphaFoldDB" id="A0A0U1PWM8"/>
<dbReference type="Gene3D" id="2.60.450.10">
    <property type="entry name" value="Lipopolysaccharide (LPS) transport protein A like domain"/>
    <property type="match status" value="1"/>
</dbReference>
<reference evidence="7 8" key="1">
    <citation type="submission" date="2015-05" db="EMBL/GenBank/DDBJ databases">
        <title>Draft genome sequence of Lampropedia sp. CT6, isolated from the microbial mat of a hot water spring, located at Manikaran, India.</title>
        <authorList>
            <person name="Tripathi C."/>
            <person name="Rani P."/>
            <person name="Mahato N.K."/>
            <person name="Lal R."/>
        </authorList>
    </citation>
    <scope>NUCLEOTIDE SEQUENCE [LARGE SCALE GENOMIC DNA]</scope>
    <source>
        <strain evidence="7 8">CT6</strain>
    </source>
</reference>
<feature type="domain" description="Organic solvent tolerance-like N-terminal" evidence="6">
    <location>
        <begin position="34"/>
        <end position="156"/>
    </location>
</feature>
<dbReference type="GO" id="GO:0001530">
    <property type="term" value="F:lipopolysaccharide binding"/>
    <property type="evidence" value="ECO:0007669"/>
    <property type="project" value="InterPro"/>
</dbReference>
<dbReference type="InterPro" id="IPR052037">
    <property type="entry name" value="LPS_export_LptA"/>
</dbReference>
<evidence type="ECO:0000256" key="4">
    <source>
        <dbReference type="HAMAP-Rule" id="MF_01914"/>
    </source>
</evidence>
<dbReference type="EMBL" id="LBNQ01000041">
    <property type="protein sequence ID" value="KKW66919.1"/>
    <property type="molecule type" value="Genomic_DNA"/>
</dbReference>
<feature type="chain" id="PRO_5008996755" description="Lipopolysaccharide export system protein LptA" evidence="4">
    <location>
        <begin position="25"/>
        <end position="205"/>
    </location>
</feature>
<protein>
    <recommendedName>
        <fullName evidence="4">Lipopolysaccharide export system protein LptA</fullName>
    </recommendedName>
</protein>
<evidence type="ECO:0000256" key="1">
    <source>
        <dbReference type="ARBA" id="ARBA00022448"/>
    </source>
</evidence>
<keyword evidence="2 4" id="KW-0732">Signal</keyword>
<dbReference type="NCBIfam" id="TIGR03002">
    <property type="entry name" value="outer_YhbN_LptA"/>
    <property type="match status" value="1"/>
</dbReference>
<dbReference type="GO" id="GO:0015920">
    <property type="term" value="P:lipopolysaccharide transport"/>
    <property type="evidence" value="ECO:0007669"/>
    <property type="project" value="UniProtKB-UniRule"/>
</dbReference>
<dbReference type="GO" id="GO:0030288">
    <property type="term" value="C:outer membrane-bounded periplasmic space"/>
    <property type="evidence" value="ECO:0007669"/>
    <property type="project" value="TreeGrafter"/>
</dbReference>
<comment type="subcellular location">
    <subcellularLocation>
        <location evidence="4">Periplasm</location>
    </subcellularLocation>
</comment>
<dbReference type="Pfam" id="PF03968">
    <property type="entry name" value="LptD_N"/>
    <property type="match status" value="1"/>
</dbReference>
<feature type="region of interest" description="Disordered" evidence="5">
    <location>
        <begin position="179"/>
        <end position="205"/>
    </location>
</feature>
<comment type="caution">
    <text evidence="7">The sequence shown here is derived from an EMBL/GenBank/DDBJ whole genome shotgun (WGS) entry which is preliminary data.</text>
</comment>
<keyword evidence="3 4" id="KW-0574">Periplasm</keyword>
<dbReference type="OrthoDB" id="5294855at2"/>
<evidence type="ECO:0000259" key="6">
    <source>
        <dbReference type="Pfam" id="PF03968"/>
    </source>
</evidence>
<feature type="compositionally biased region" description="Low complexity" evidence="5">
    <location>
        <begin position="179"/>
        <end position="197"/>
    </location>
</feature>
<dbReference type="RefSeq" id="WP_046742898.1">
    <property type="nucleotide sequence ID" value="NZ_LBNQ01000041.1"/>
</dbReference>
<evidence type="ECO:0000256" key="2">
    <source>
        <dbReference type="ARBA" id="ARBA00022729"/>
    </source>
</evidence>
<name>A0A0U1PWM8_9BURK</name>
<evidence type="ECO:0000313" key="8">
    <source>
        <dbReference type="Proteomes" id="UP000050580"/>
    </source>
</evidence>
<evidence type="ECO:0000313" key="7">
    <source>
        <dbReference type="EMBL" id="KKW66919.1"/>
    </source>
</evidence>
<dbReference type="HAMAP" id="MF_01914">
    <property type="entry name" value="LPS_assembly_LptA"/>
    <property type="match status" value="1"/>
</dbReference>
<dbReference type="STRING" id="1610491.AAV94_14200"/>
<dbReference type="PROSITE" id="PS51257">
    <property type="entry name" value="PROKAR_LIPOPROTEIN"/>
    <property type="match status" value="1"/>
</dbReference>
<keyword evidence="8" id="KW-1185">Reference proteome</keyword>
<dbReference type="GO" id="GO:0017089">
    <property type="term" value="F:glycolipid transfer activity"/>
    <property type="evidence" value="ECO:0007669"/>
    <property type="project" value="TreeGrafter"/>
</dbReference>
<proteinExistence type="inferred from homology"/>
<dbReference type="GO" id="GO:0009279">
    <property type="term" value="C:cell outer membrane"/>
    <property type="evidence" value="ECO:0007669"/>
    <property type="project" value="TreeGrafter"/>
</dbReference>
<dbReference type="InterPro" id="IPR005653">
    <property type="entry name" value="OstA-like_N"/>
</dbReference>
<evidence type="ECO:0000256" key="5">
    <source>
        <dbReference type="SAM" id="MobiDB-lite"/>
    </source>
</evidence>